<reference evidence="1 2" key="1">
    <citation type="submission" date="2011-02" db="EMBL/GenBank/DDBJ databases">
        <authorList>
            <person name="Weinstock G."/>
            <person name="Sodergren E."/>
            <person name="Clifton S."/>
            <person name="Fulton L."/>
            <person name="Fulton B."/>
            <person name="Courtney L."/>
            <person name="Fronick C."/>
            <person name="Harrison M."/>
            <person name="Strong C."/>
            <person name="Farmer C."/>
            <person name="Delahaunty K."/>
            <person name="Markovic C."/>
            <person name="Hall O."/>
            <person name="Minx P."/>
            <person name="Tomlinson C."/>
            <person name="Mitreva M."/>
            <person name="Hou S."/>
            <person name="Chen J."/>
            <person name="Wollam A."/>
            <person name="Pepin K.H."/>
            <person name="Johnson M."/>
            <person name="Bhonagiri V."/>
            <person name="Zhang X."/>
            <person name="Suruliraj S."/>
            <person name="Warren W."/>
            <person name="Chinwalla A."/>
            <person name="Mardis E.R."/>
            <person name="Wilson R.K."/>
        </authorList>
    </citation>
    <scope>NUCLEOTIDE SEQUENCE [LARGE SCALE GENOMIC DNA]</scope>
    <source>
        <strain evidence="1 2">YIT 11859</strain>
    </source>
</reference>
<dbReference type="EMBL" id="AFBP01000047">
    <property type="protein sequence ID" value="EGG54044.1"/>
    <property type="molecule type" value="Genomic_DNA"/>
</dbReference>
<evidence type="ECO:0000313" key="2">
    <source>
        <dbReference type="Proteomes" id="UP000005156"/>
    </source>
</evidence>
<dbReference type="Proteomes" id="UP000005156">
    <property type="component" value="Unassembled WGS sequence"/>
</dbReference>
<protein>
    <submittedName>
        <fullName evidence="1">Conserved domain protein</fullName>
    </submittedName>
</protein>
<proteinExistence type="predicted"/>
<dbReference type="HOGENOM" id="CLU_2772160_0_0_4"/>
<name>F3QKT5_9BURK</name>
<comment type="caution">
    <text evidence="1">The sequence shown here is derived from an EMBL/GenBank/DDBJ whole genome shotgun (WGS) entry which is preliminary data.</text>
</comment>
<dbReference type="AlphaFoldDB" id="F3QKT5"/>
<accession>F3QKT5</accession>
<gene>
    <name evidence="1" type="ORF">HMPREF9439_01548</name>
</gene>
<sequence length="69" mass="7933">MMRAMTPKAMEAIDMADMNDTNPSLRPLRRDSVYRRPIIHSKGRPDKGLFFTNFIQLNVQAILAVRSNN</sequence>
<evidence type="ECO:0000313" key="1">
    <source>
        <dbReference type="EMBL" id="EGG54044.1"/>
    </source>
</evidence>
<organism evidence="1 2">
    <name type="scientific">Parasutterella excrementihominis YIT 11859</name>
    <dbReference type="NCBI Taxonomy" id="762966"/>
    <lineage>
        <taxon>Bacteria</taxon>
        <taxon>Pseudomonadati</taxon>
        <taxon>Pseudomonadota</taxon>
        <taxon>Betaproteobacteria</taxon>
        <taxon>Burkholderiales</taxon>
        <taxon>Sutterellaceae</taxon>
        <taxon>Parasutterella</taxon>
    </lineage>
</organism>
<keyword evidence="2" id="KW-1185">Reference proteome</keyword>